<dbReference type="Proteomes" id="UP001278500">
    <property type="component" value="Unassembled WGS sequence"/>
</dbReference>
<evidence type="ECO:0000256" key="2">
    <source>
        <dbReference type="SAM" id="Phobius"/>
    </source>
</evidence>
<dbReference type="GeneID" id="87861599"/>
<keyword evidence="2" id="KW-0812">Transmembrane</keyword>
<feature type="transmembrane region" description="Helical" evidence="2">
    <location>
        <begin position="20"/>
        <end position="44"/>
    </location>
</feature>
<dbReference type="RefSeq" id="XP_062682971.1">
    <property type="nucleotide sequence ID" value="XM_062824445.1"/>
</dbReference>
<reference evidence="3" key="1">
    <citation type="journal article" date="2023" name="Mol. Phylogenet. Evol.">
        <title>Genome-scale phylogeny and comparative genomics of the fungal order Sordariales.</title>
        <authorList>
            <person name="Hensen N."/>
            <person name="Bonometti L."/>
            <person name="Westerberg I."/>
            <person name="Brannstrom I.O."/>
            <person name="Guillou S."/>
            <person name="Cros-Aarteil S."/>
            <person name="Calhoun S."/>
            <person name="Haridas S."/>
            <person name="Kuo A."/>
            <person name="Mondo S."/>
            <person name="Pangilinan J."/>
            <person name="Riley R."/>
            <person name="LaButti K."/>
            <person name="Andreopoulos B."/>
            <person name="Lipzen A."/>
            <person name="Chen C."/>
            <person name="Yan M."/>
            <person name="Daum C."/>
            <person name="Ng V."/>
            <person name="Clum A."/>
            <person name="Steindorff A."/>
            <person name="Ohm R.A."/>
            <person name="Martin F."/>
            <person name="Silar P."/>
            <person name="Natvig D.O."/>
            <person name="Lalanne C."/>
            <person name="Gautier V."/>
            <person name="Ament-Velasquez S.L."/>
            <person name="Kruys A."/>
            <person name="Hutchinson M.I."/>
            <person name="Powell A.J."/>
            <person name="Barry K."/>
            <person name="Miller A.N."/>
            <person name="Grigoriev I.V."/>
            <person name="Debuchy R."/>
            <person name="Gladieux P."/>
            <person name="Hiltunen Thoren M."/>
            <person name="Johannesson H."/>
        </authorList>
    </citation>
    <scope>NUCLEOTIDE SEQUENCE</scope>
    <source>
        <strain evidence="3">CBS 560.94</strain>
    </source>
</reference>
<organism evidence="3 4">
    <name type="scientific">Neurospora tetraspora</name>
    <dbReference type="NCBI Taxonomy" id="94610"/>
    <lineage>
        <taxon>Eukaryota</taxon>
        <taxon>Fungi</taxon>
        <taxon>Dikarya</taxon>
        <taxon>Ascomycota</taxon>
        <taxon>Pezizomycotina</taxon>
        <taxon>Sordariomycetes</taxon>
        <taxon>Sordariomycetidae</taxon>
        <taxon>Sordariales</taxon>
        <taxon>Sordariaceae</taxon>
        <taxon>Neurospora</taxon>
    </lineage>
</organism>
<reference evidence="3" key="2">
    <citation type="submission" date="2023-06" db="EMBL/GenBank/DDBJ databases">
        <authorList>
            <consortium name="Lawrence Berkeley National Laboratory"/>
            <person name="Haridas S."/>
            <person name="Hensen N."/>
            <person name="Bonometti L."/>
            <person name="Westerberg I."/>
            <person name="Brannstrom I.O."/>
            <person name="Guillou S."/>
            <person name="Cros-Aarteil S."/>
            <person name="Calhoun S."/>
            <person name="Kuo A."/>
            <person name="Mondo S."/>
            <person name="Pangilinan J."/>
            <person name="Riley R."/>
            <person name="Labutti K."/>
            <person name="Andreopoulos B."/>
            <person name="Lipzen A."/>
            <person name="Chen C."/>
            <person name="Yanf M."/>
            <person name="Daum C."/>
            <person name="Ng V."/>
            <person name="Clum A."/>
            <person name="Steindorff A."/>
            <person name="Ohm R."/>
            <person name="Martin F."/>
            <person name="Silar P."/>
            <person name="Natvig D."/>
            <person name="Lalanne C."/>
            <person name="Gautier V."/>
            <person name="Ament-Velasquez S.L."/>
            <person name="Kruys A."/>
            <person name="Hutchinson M.I."/>
            <person name="Powell A.J."/>
            <person name="Barry K."/>
            <person name="Miller A.N."/>
            <person name="Grigoriev I.V."/>
            <person name="Debuchy R."/>
            <person name="Gladieux P."/>
            <person name="Thoren M.H."/>
            <person name="Johannesson H."/>
        </authorList>
    </citation>
    <scope>NUCLEOTIDE SEQUENCE</scope>
    <source>
        <strain evidence="3">CBS 560.94</strain>
    </source>
</reference>
<keyword evidence="4" id="KW-1185">Reference proteome</keyword>
<proteinExistence type="predicted"/>
<comment type="caution">
    <text evidence="3">The sequence shown here is derived from an EMBL/GenBank/DDBJ whole genome shotgun (WGS) entry which is preliminary data.</text>
</comment>
<evidence type="ECO:0000256" key="1">
    <source>
        <dbReference type="SAM" id="MobiDB-lite"/>
    </source>
</evidence>
<evidence type="ECO:0000313" key="3">
    <source>
        <dbReference type="EMBL" id="KAK3347889.1"/>
    </source>
</evidence>
<keyword evidence="2" id="KW-0472">Membrane</keyword>
<feature type="transmembrane region" description="Helical" evidence="2">
    <location>
        <begin position="64"/>
        <end position="85"/>
    </location>
</feature>
<sequence>MPPQPYVIGDSSPFLKRVLIPFWVIRIIIMLLELVACGLLVAVIALQQDELESDFGGSTVNTAIAIVAVDMTLVVLCLVLDIVCIVKRSRRTLSPKFFLITNVVQTTIWVVFFILAMIGARTAGTIILGIVIFISFVGMLIYASVIYHRFRKGDLNPGAGADGYVKAANPAISHGFYAEDTAYASQAYATQVQPSAQKYPASPYSVGVTPVDNASYAATQYPKPTYYDAPVHGGQQQGYELESRNP</sequence>
<dbReference type="EMBL" id="JAUEPP010000003">
    <property type="protein sequence ID" value="KAK3347889.1"/>
    <property type="molecule type" value="Genomic_DNA"/>
</dbReference>
<evidence type="ECO:0008006" key="5">
    <source>
        <dbReference type="Google" id="ProtNLM"/>
    </source>
</evidence>
<feature type="transmembrane region" description="Helical" evidence="2">
    <location>
        <begin position="97"/>
        <end position="120"/>
    </location>
</feature>
<protein>
    <recommendedName>
        <fullName evidence="5">MARVEL domain-containing protein</fullName>
    </recommendedName>
</protein>
<accession>A0AAE0MT60</accession>
<keyword evidence="2" id="KW-1133">Transmembrane helix</keyword>
<dbReference type="AlphaFoldDB" id="A0AAE0MT60"/>
<feature type="region of interest" description="Disordered" evidence="1">
    <location>
        <begin position="227"/>
        <end position="246"/>
    </location>
</feature>
<evidence type="ECO:0000313" key="4">
    <source>
        <dbReference type="Proteomes" id="UP001278500"/>
    </source>
</evidence>
<gene>
    <name evidence="3" type="ORF">B0H65DRAFT_423277</name>
</gene>
<feature type="transmembrane region" description="Helical" evidence="2">
    <location>
        <begin position="126"/>
        <end position="147"/>
    </location>
</feature>
<name>A0AAE0MT60_9PEZI</name>